<evidence type="ECO:0000256" key="6">
    <source>
        <dbReference type="ARBA" id="ARBA00022781"/>
    </source>
</evidence>
<dbReference type="PANTHER" id="PTHR21522:SF58">
    <property type="entry name" value="AGAP000074-PA"/>
    <property type="match status" value="1"/>
</dbReference>
<feature type="transmembrane region" description="Helical" evidence="11">
    <location>
        <begin position="67"/>
        <end position="87"/>
    </location>
</feature>
<keyword evidence="3" id="KW-0813">Transport</keyword>
<keyword evidence="9 11" id="KW-0472">Membrane</keyword>
<dbReference type="Pfam" id="PF03189">
    <property type="entry name" value="Otopetrin"/>
    <property type="match status" value="1"/>
</dbReference>
<dbReference type="OrthoDB" id="6429739at2759"/>
<dbReference type="PANTHER" id="PTHR21522">
    <property type="entry name" value="PROTON CHANNEL OTOP"/>
    <property type="match status" value="1"/>
</dbReference>
<evidence type="ECO:0000256" key="3">
    <source>
        <dbReference type="ARBA" id="ARBA00022448"/>
    </source>
</evidence>
<evidence type="ECO:0000256" key="10">
    <source>
        <dbReference type="ARBA" id="ARBA00023303"/>
    </source>
</evidence>
<keyword evidence="8" id="KW-0406">Ion transport</keyword>
<dbReference type="EMBL" id="OV121138">
    <property type="protein sequence ID" value="CAH0560881.1"/>
    <property type="molecule type" value="Genomic_DNA"/>
</dbReference>
<keyword evidence="5 11" id="KW-0812">Transmembrane</keyword>
<feature type="transmembrane region" description="Helical" evidence="11">
    <location>
        <begin position="205"/>
        <end position="226"/>
    </location>
</feature>
<keyword evidence="6" id="KW-0375">Hydrogen ion transport</keyword>
<dbReference type="Proteomes" id="UP001154078">
    <property type="component" value="Chromosome 7"/>
</dbReference>
<comment type="similarity">
    <text evidence="2">Belongs to the otopetrin family.</text>
</comment>
<keyword evidence="13" id="KW-1185">Reference proteome</keyword>
<sequence>MKEMEMLAKMPQMNFLSDQPTASALTTYNKRGAQVLTKYLNSTLRRFTEVCDLDKGMRKIYQNYSPYLYPFSVEYSILVVGVLYIIWQNINVCGGQQEESFSFKCKENPEDTEKMESNIVVYADFHSANKGLFCGLAVMLLSVVGIILFMITLSSTDNFELATKIHLWNVMFLVTLMLISSILAYRQLTKLDINQHYRSLLDDIFLIICIPAFFLNGIFTIIPAAYDRNIMSVIFSIVEVIQVLVQSPLIIDGLRRCSKSRTLRKQKPGRELVTFLIVCNVASWISQTFEVESHGILDHRDQFYGEELWTILGHLCIPLMMFYRFHSSVCLVDIWKYAYEAPHNEEQEFSPIPNK</sequence>
<evidence type="ECO:0000256" key="2">
    <source>
        <dbReference type="ARBA" id="ARBA00006513"/>
    </source>
</evidence>
<evidence type="ECO:0000256" key="7">
    <source>
        <dbReference type="ARBA" id="ARBA00022989"/>
    </source>
</evidence>
<proteinExistence type="inferred from homology"/>
<comment type="subcellular location">
    <subcellularLocation>
        <location evidence="1">Cell membrane</location>
        <topology evidence="1">Multi-pass membrane protein</topology>
    </subcellularLocation>
</comment>
<evidence type="ECO:0000256" key="11">
    <source>
        <dbReference type="SAM" id="Phobius"/>
    </source>
</evidence>
<evidence type="ECO:0000256" key="8">
    <source>
        <dbReference type="ARBA" id="ARBA00023065"/>
    </source>
</evidence>
<keyword evidence="4" id="KW-1003">Cell membrane</keyword>
<evidence type="ECO:0000256" key="4">
    <source>
        <dbReference type="ARBA" id="ARBA00022475"/>
    </source>
</evidence>
<evidence type="ECO:0000256" key="5">
    <source>
        <dbReference type="ARBA" id="ARBA00022692"/>
    </source>
</evidence>
<gene>
    <name evidence="12" type="ORF">MELIAE_LOCUS10556</name>
</gene>
<evidence type="ECO:0000256" key="1">
    <source>
        <dbReference type="ARBA" id="ARBA00004651"/>
    </source>
</evidence>
<keyword evidence="10" id="KW-0407">Ion channel</keyword>
<name>A0A9P0B9X2_BRAAE</name>
<reference evidence="12" key="1">
    <citation type="submission" date="2021-12" db="EMBL/GenBank/DDBJ databases">
        <authorList>
            <person name="King R."/>
        </authorList>
    </citation>
    <scope>NUCLEOTIDE SEQUENCE</scope>
</reference>
<dbReference type="InterPro" id="IPR004878">
    <property type="entry name" value="Otopetrin"/>
</dbReference>
<protein>
    <recommendedName>
        <fullName evidence="14">Otopetrin-3</fullName>
    </recommendedName>
</protein>
<evidence type="ECO:0000313" key="13">
    <source>
        <dbReference type="Proteomes" id="UP001154078"/>
    </source>
</evidence>
<evidence type="ECO:0000256" key="9">
    <source>
        <dbReference type="ARBA" id="ARBA00023136"/>
    </source>
</evidence>
<feature type="transmembrane region" description="Helical" evidence="11">
    <location>
        <begin position="132"/>
        <end position="153"/>
    </location>
</feature>
<feature type="transmembrane region" description="Helical" evidence="11">
    <location>
        <begin position="165"/>
        <end position="185"/>
    </location>
</feature>
<keyword evidence="7 11" id="KW-1133">Transmembrane helix</keyword>
<dbReference type="GO" id="GO:0015252">
    <property type="term" value="F:proton channel activity"/>
    <property type="evidence" value="ECO:0007669"/>
    <property type="project" value="InterPro"/>
</dbReference>
<organism evidence="12 13">
    <name type="scientific">Brassicogethes aeneus</name>
    <name type="common">Rape pollen beetle</name>
    <name type="synonym">Meligethes aeneus</name>
    <dbReference type="NCBI Taxonomy" id="1431903"/>
    <lineage>
        <taxon>Eukaryota</taxon>
        <taxon>Metazoa</taxon>
        <taxon>Ecdysozoa</taxon>
        <taxon>Arthropoda</taxon>
        <taxon>Hexapoda</taxon>
        <taxon>Insecta</taxon>
        <taxon>Pterygota</taxon>
        <taxon>Neoptera</taxon>
        <taxon>Endopterygota</taxon>
        <taxon>Coleoptera</taxon>
        <taxon>Polyphaga</taxon>
        <taxon>Cucujiformia</taxon>
        <taxon>Nitidulidae</taxon>
        <taxon>Meligethinae</taxon>
        <taxon>Brassicogethes</taxon>
    </lineage>
</organism>
<evidence type="ECO:0008006" key="14">
    <source>
        <dbReference type="Google" id="ProtNLM"/>
    </source>
</evidence>
<accession>A0A9P0B9X2</accession>
<dbReference type="GO" id="GO:0005886">
    <property type="term" value="C:plasma membrane"/>
    <property type="evidence" value="ECO:0007669"/>
    <property type="project" value="UniProtKB-SubCell"/>
</dbReference>
<dbReference type="AlphaFoldDB" id="A0A9P0B9X2"/>
<evidence type="ECO:0000313" key="12">
    <source>
        <dbReference type="EMBL" id="CAH0560881.1"/>
    </source>
</evidence>